<evidence type="ECO:0000313" key="2">
    <source>
        <dbReference type="EMBL" id="WAQ88801.1"/>
    </source>
</evidence>
<organism evidence="2 3">
    <name type="scientific">Puccinia triticina</name>
    <dbReference type="NCBI Taxonomy" id="208348"/>
    <lineage>
        <taxon>Eukaryota</taxon>
        <taxon>Fungi</taxon>
        <taxon>Dikarya</taxon>
        <taxon>Basidiomycota</taxon>
        <taxon>Pucciniomycotina</taxon>
        <taxon>Pucciniomycetes</taxon>
        <taxon>Pucciniales</taxon>
        <taxon>Pucciniaceae</taxon>
        <taxon>Puccinia</taxon>
    </lineage>
</organism>
<feature type="compositionally biased region" description="Basic and acidic residues" evidence="1">
    <location>
        <begin position="1"/>
        <end position="10"/>
    </location>
</feature>
<evidence type="ECO:0000313" key="3">
    <source>
        <dbReference type="Proteomes" id="UP001164743"/>
    </source>
</evidence>
<dbReference type="Proteomes" id="UP001164743">
    <property type="component" value="Chromosome 10A"/>
</dbReference>
<accession>A0ABY7CU75</accession>
<protein>
    <submittedName>
        <fullName evidence="2">Uncharacterized protein</fullName>
    </submittedName>
</protein>
<dbReference type="RefSeq" id="XP_053024356.1">
    <property type="nucleotide sequence ID" value="XM_053160376.1"/>
</dbReference>
<dbReference type="EMBL" id="CP110430">
    <property type="protein sequence ID" value="WAQ88801.1"/>
    <property type="molecule type" value="Genomic_DNA"/>
</dbReference>
<reference evidence="2" key="1">
    <citation type="submission" date="2022-10" db="EMBL/GenBank/DDBJ databases">
        <title>Puccinia triticina Genome sequencing and assembly.</title>
        <authorList>
            <person name="Li C."/>
        </authorList>
    </citation>
    <scope>NUCLEOTIDE SEQUENCE</scope>
    <source>
        <strain evidence="2">Pt15</strain>
    </source>
</reference>
<dbReference type="GeneID" id="77801271"/>
<sequence>MIARCRKFDETDFMENPYVKGGPQKTWDPVMYRYQQLKNRGASSSGKPGGEINNQPKPTDRERTTTRLLTTG</sequence>
<feature type="region of interest" description="Disordered" evidence="1">
    <location>
        <begin position="1"/>
        <end position="72"/>
    </location>
</feature>
<feature type="compositionally biased region" description="Polar residues" evidence="1">
    <location>
        <begin position="36"/>
        <end position="57"/>
    </location>
</feature>
<evidence type="ECO:0000256" key="1">
    <source>
        <dbReference type="SAM" id="MobiDB-lite"/>
    </source>
</evidence>
<gene>
    <name evidence="2" type="ORF">PtA15_10A221</name>
</gene>
<keyword evidence="3" id="KW-1185">Reference proteome</keyword>
<proteinExistence type="predicted"/>
<name>A0ABY7CU75_9BASI</name>